<dbReference type="EC" id="3.6.1.22" evidence="2"/>
<accession>A0ABV7WPC0</accession>
<reference evidence="9" key="1">
    <citation type="journal article" date="2019" name="Int. J. Syst. Evol. Microbiol.">
        <title>The Global Catalogue of Microorganisms (GCM) 10K type strain sequencing project: providing services to taxonomists for standard genome sequencing and annotation.</title>
        <authorList>
            <consortium name="The Broad Institute Genomics Platform"/>
            <consortium name="The Broad Institute Genome Sequencing Center for Infectious Disease"/>
            <person name="Wu L."/>
            <person name="Ma J."/>
        </authorList>
    </citation>
    <scope>NUCLEOTIDE SEQUENCE [LARGE SCALE GENOMIC DNA]</scope>
    <source>
        <strain evidence="9">NCAIM B.02333</strain>
    </source>
</reference>
<dbReference type="PROSITE" id="PS00893">
    <property type="entry name" value="NUDIX_BOX"/>
    <property type="match status" value="1"/>
</dbReference>
<dbReference type="Gene3D" id="3.90.79.20">
    <property type="match status" value="1"/>
</dbReference>
<dbReference type="InterPro" id="IPR000086">
    <property type="entry name" value="NUDIX_hydrolase_dom"/>
</dbReference>
<keyword evidence="3" id="KW-0479">Metal-binding</keyword>
<dbReference type="PANTHER" id="PTHR42904:SF8">
    <property type="entry name" value="NAD(+) DIPHOSPHATASE"/>
    <property type="match status" value="1"/>
</dbReference>
<dbReference type="InterPro" id="IPR049734">
    <property type="entry name" value="NudC-like_C"/>
</dbReference>
<evidence type="ECO:0000256" key="6">
    <source>
        <dbReference type="ARBA" id="ARBA00023027"/>
    </source>
</evidence>
<dbReference type="Pfam" id="PF00293">
    <property type="entry name" value="NUDIX"/>
    <property type="match status" value="1"/>
</dbReference>
<dbReference type="InterPro" id="IPR015376">
    <property type="entry name" value="Znr_NADH_PPase"/>
</dbReference>
<evidence type="ECO:0000256" key="4">
    <source>
        <dbReference type="ARBA" id="ARBA00022801"/>
    </source>
</evidence>
<dbReference type="NCBIfam" id="NF001299">
    <property type="entry name" value="PRK00241.1"/>
    <property type="match status" value="1"/>
</dbReference>
<protein>
    <recommendedName>
        <fullName evidence="2">NAD(+) diphosphatase</fullName>
        <ecNumber evidence="2">3.6.1.22</ecNumber>
    </recommendedName>
</protein>
<evidence type="ECO:0000256" key="3">
    <source>
        <dbReference type="ARBA" id="ARBA00022723"/>
    </source>
</evidence>
<organism evidence="8 9">
    <name type="scientific">Aquipuribacter hungaricus</name>
    <dbReference type="NCBI Taxonomy" id="545624"/>
    <lineage>
        <taxon>Bacteria</taxon>
        <taxon>Bacillati</taxon>
        <taxon>Actinomycetota</taxon>
        <taxon>Actinomycetes</taxon>
        <taxon>Micrococcales</taxon>
        <taxon>Intrasporangiaceae</taxon>
        <taxon>Aquipuribacter</taxon>
    </lineage>
</organism>
<dbReference type="PROSITE" id="PS51462">
    <property type="entry name" value="NUDIX"/>
    <property type="match status" value="1"/>
</dbReference>
<evidence type="ECO:0000256" key="2">
    <source>
        <dbReference type="ARBA" id="ARBA00012381"/>
    </source>
</evidence>
<gene>
    <name evidence="8" type="primary">nudC</name>
    <name evidence="8" type="ORF">ACFOLH_18890</name>
</gene>
<dbReference type="EMBL" id="JBHRWW010000023">
    <property type="protein sequence ID" value="MFC3690421.1"/>
    <property type="molecule type" value="Genomic_DNA"/>
</dbReference>
<keyword evidence="9" id="KW-1185">Reference proteome</keyword>
<dbReference type="RefSeq" id="WP_340295948.1">
    <property type="nucleotide sequence ID" value="NZ_JBBEOI010000357.1"/>
</dbReference>
<evidence type="ECO:0000259" key="7">
    <source>
        <dbReference type="PROSITE" id="PS51462"/>
    </source>
</evidence>
<dbReference type="PANTHER" id="PTHR42904">
    <property type="entry name" value="NUDIX HYDROLASE, NUDC SUBFAMILY"/>
    <property type="match status" value="1"/>
</dbReference>
<evidence type="ECO:0000256" key="5">
    <source>
        <dbReference type="ARBA" id="ARBA00022842"/>
    </source>
</evidence>
<evidence type="ECO:0000256" key="1">
    <source>
        <dbReference type="ARBA" id="ARBA00001946"/>
    </source>
</evidence>
<proteinExistence type="predicted"/>
<dbReference type="SUPFAM" id="SSF55811">
    <property type="entry name" value="Nudix"/>
    <property type="match status" value="1"/>
</dbReference>
<dbReference type="CDD" id="cd03429">
    <property type="entry name" value="NUDIX_NADH_pyrophosphatase_Nudt13"/>
    <property type="match status" value="1"/>
</dbReference>
<keyword evidence="5" id="KW-0460">Magnesium</keyword>
<evidence type="ECO:0000313" key="8">
    <source>
        <dbReference type="EMBL" id="MFC3690421.1"/>
    </source>
</evidence>
<dbReference type="Pfam" id="PF09297">
    <property type="entry name" value="Zn_ribbon_NUD"/>
    <property type="match status" value="1"/>
</dbReference>
<sequence length="331" mass="34609">MPLADLALSRSRLDKVSDDRTAAGLLSGLLADPTTSLLPVLDGRAPVHEGPEGSPSLRTVAGDEALAVVAALGGAERLAAGGGDPAEEPVVVLLGRFPDDDPRAPGSMVALLLPPGSTTGWPDGPSGDLRGLGALLPDTDAGALTEAVALQHWHRDNPRCPRCGSATTVVAAGHERSCPVDGTTQHPRHDPAVIMTVTDPAGRLLLGHQGRWPDGRYSAFAGFVEPGESLEQAVARELLEEAGVTATTVEYLGSQPWPFPASLMVAFHAETEDTEAVPDGSEITEVRWFDRDGLRAAVAAGEITVPPAVSVARRLVERWLGGPLQQDGTWR</sequence>
<name>A0ABV7WPC0_9MICO</name>
<dbReference type="Proteomes" id="UP001595685">
    <property type="component" value="Unassembled WGS sequence"/>
</dbReference>
<dbReference type="InterPro" id="IPR020084">
    <property type="entry name" value="NUDIX_hydrolase_CS"/>
</dbReference>
<dbReference type="Gene3D" id="3.90.79.10">
    <property type="entry name" value="Nucleoside Triphosphate Pyrophosphohydrolase"/>
    <property type="match status" value="1"/>
</dbReference>
<feature type="domain" description="Nudix hydrolase" evidence="7">
    <location>
        <begin position="187"/>
        <end position="311"/>
    </location>
</feature>
<keyword evidence="4 8" id="KW-0378">Hydrolase</keyword>
<dbReference type="GO" id="GO:0016787">
    <property type="term" value="F:hydrolase activity"/>
    <property type="evidence" value="ECO:0007669"/>
    <property type="project" value="UniProtKB-KW"/>
</dbReference>
<evidence type="ECO:0000313" key="9">
    <source>
        <dbReference type="Proteomes" id="UP001595685"/>
    </source>
</evidence>
<dbReference type="InterPro" id="IPR050241">
    <property type="entry name" value="NAD-cap_RNA_hydrolase_NudC"/>
</dbReference>
<keyword evidence="6" id="KW-0520">NAD</keyword>
<comment type="caution">
    <text evidence="8">The sequence shown here is derived from an EMBL/GenBank/DDBJ whole genome shotgun (WGS) entry which is preliminary data.</text>
</comment>
<dbReference type="InterPro" id="IPR015797">
    <property type="entry name" value="NUDIX_hydrolase-like_dom_sf"/>
</dbReference>
<comment type="cofactor">
    <cofactor evidence="1">
        <name>Mg(2+)</name>
        <dbReference type="ChEBI" id="CHEBI:18420"/>
    </cofactor>
</comment>